<protein>
    <submittedName>
        <fullName evidence="2">Uncharacterized protein</fullName>
    </submittedName>
</protein>
<gene>
    <name evidence="2" type="ORF">ACHAWO_002111</name>
</gene>
<feature type="compositionally biased region" description="Pro residues" evidence="1">
    <location>
        <begin position="14"/>
        <end position="27"/>
    </location>
</feature>
<proteinExistence type="predicted"/>
<name>A0ABD3P0S2_9STRA</name>
<keyword evidence="3" id="KW-1185">Reference proteome</keyword>
<accession>A0ABD3P0S2</accession>
<feature type="region of interest" description="Disordered" evidence="1">
    <location>
        <begin position="51"/>
        <end position="83"/>
    </location>
</feature>
<evidence type="ECO:0000313" key="2">
    <source>
        <dbReference type="EMBL" id="KAL3781765.1"/>
    </source>
</evidence>
<sequence length="359" mass="39457">MTRIRILSSSHYPQSPPSPPPTPPPKPTKLCKIAVLGDASRSSLVARFINRDTPLPSPSAMPNQDNASAAHSNHDAMSTASSLHSASMMQVSLSSTVASTAAAASPNNSLLYHKKDVTLHHRNDETNDAAAVVCVRTQIWNVNLSSSVVVGGGSINDSMISSLLKKCHGFVLAVRAPSRSCHSGGSCSNSIASASVTSAYYSSGTNDCEYSNGWPELYLVIRQIEGWLTFLRSSMGDDVSFNIIVLLTDNNNDEEEEIVANYSLRNWMELSQRMEMLCHDYNDNTVGTDMIGWRLVSTRNSMESHCQSNNHEFDSFAVKSKNHSFVKRLQEEQRKMQQDMVDGVELAFVELIQSFLMKC</sequence>
<feature type="region of interest" description="Disordered" evidence="1">
    <location>
        <begin position="1"/>
        <end position="30"/>
    </location>
</feature>
<evidence type="ECO:0000256" key="1">
    <source>
        <dbReference type="SAM" id="MobiDB-lite"/>
    </source>
</evidence>
<evidence type="ECO:0000313" key="3">
    <source>
        <dbReference type="Proteomes" id="UP001530400"/>
    </source>
</evidence>
<comment type="caution">
    <text evidence="2">The sequence shown here is derived from an EMBL/GenBank/DDBJ whole genome shotgun (WGS) entry which is preliminary data.</text>
</comment>
<organism evidence="2 3">
    <name type="scientific">Cyclotella atomus</name>
    <dbReference type="NCBI Taxonomy" id="382360"/>
    <lineage>
        <taxon>Eukaryota</taxon>
        <taxon>Sar</taxon>
        <taxon>Stramenopiles</taxon>
        <taxon>Ochrophyta</taxon>
        <taxon>Bacillariophyta</taxon>
        <taxon>Coscinodiscophyceae</taxon>
        <taxon>Thalassiosirophycidae</taxon>
        <taxon>Stephanodiscales</taxon>
        <taxon>Stephanodiscaceae</taxon>
        <taxon>Cyclotella</taxon>
    </lineage>
</organism>
<dbReference type="AlphaFoldDB" id="A0ABD3P0S2"/>
<dbReference type="Proteomes" id="UP001530400">
    <property type="component" value="Unassembled WGS sequence"/>
</dbReference>
<reference evidence="2 3" key="1">
    <citation type="submission" date="2024-10" db="EMBL/GenBank/DDBJ databases">
        <title>Updated reference genomes for cyclostephanoid diatoms.</title>
        <authorList>
            <person name="Roberts W.R."/>
            <person name="Alverson A.J."/>
        </authorList>
    </citation>
    <scope>NUCLEOTIDE SEQUENCE [LARGE SCALE GENOMIC DNA]</scope>
    <source>
        <strain evidence="2 3">AJA010-31</strain>
    </source>
</reference>
<feature type="compositionally biased region" description="Polar residues" evidence="1">
    <location>
        <begin position="60"/>
        <end position="83"/>
    </location>
</feature>
<dbReference type="EMBL" id="JALLPJ020000831">
    <property type="protein sequence ID" value="KAL3781765.1"/>
    <property type="molecule type" value="Genomic_DNA"/>
</dbReference>